<sequence length="283" mass="30461">MARIRTCASNSFATGKSICEIDYDKIKYLVLTKHGVKLDYDTLDSLRAQCHADLPNRAYGFPQIVNWEPNGGEVQTSQVGYGPNVYNGVSARTDAFTIDKYRHYLRAEILKNVDEEFDMYLIDAKNNLYGLNDGTDTLAGVPVTIYPSGNDHPGASDKASLAVNVAYVDVEDYMINLDVAPLGFNARTAVYGLMPVTLEKVGSSGNNYKIVEYYGKGDATAKYGELIASNVAEVITGATAATYDAAGNQLTLTLGSGSSTPALKPASALEKKGIYGIEPYTAS</sequence>
<reference evidence="1 2" key="1">
    <citation type="submission" date="2019-08" db="EMBL/GenBank/DDBJ databases">
        <title>In-depth cultivation of the pig gut microbiome towards novel bacterial diversity and tailored functional studies.</title>
        <authorList>
            <person name="Wylensek D."/>
            <person name="Hitch T.C.A."/>
            <person name="Clavel T."/>
        </authorList>
    </citation>
    <scope>NUCLEOTIDE SEQUENCE [LARGE SCALE GENOMIC DNA]</scope>
    <source>
        <strain evidence="1 2">Oil-RF-744-WCA-WT-10</strain>
    </source>
</reference>
<dbReference type="Proteomes" id="UP000483362">
    <property type="component" value="Unassembled WGS sequence"/>
</dbReference>
<evidence type="ECO:0000313" key="1">
    <source>
        <dbReference type="EMBL" id="MSS16195.1"/>
    </source>
</evidence>
<dbReference type="EMBL" id="VULT01000001">
    <property type="protein sequence ID" value="MSS16195.1"/>
    <property type="molecule type" value="Genomic_DNA"/>
</dbReference>
<dbReference type="AlphaFoldDB" id="A0A6L5X9T2"/>
<keyword evidence="2" id="KW-1185">Reference proteome</keyword>
<dbReference type="RefSeq" id="WP_154328020.1">
    <property type="nucleotide sequence ID" value="NZ_CP045696.1"/>
</dbReference>
<accession>A0A6L5X9T2</accession>
<name>A0A6L5X9T2_9BACT</name>
<comment type="caution">
    <text evidence="1">The sequence shown here is derived from an EMBL/GenBank/DDBJ whole genome shotgun (WGS) entry which is preliminary data.</text>
</comment>
<protein>
    <submittedName>
        <fullName evidence="1">Uncharacterized protein</fullName>
    </submittedName>
</protein>
<gene>
    <name evidence="1" type="ORF">FYJ29_00170</name>
</gene>
<evidence type="ECO:0000313" key="2">
    <source>
        <dbReference type="Proteomes" id="UP000483362"/>
    </source>
</evidence>
<organism evidence="1 2">
    <name type="scientific">Sodaliphilus pleomorphus</name>
    <dbReference type="NCBI Taxonomy" id="2606626"/>
    <lineage>
        <taxon>Bacteria</taxon>
        <taxon>Pseudomonadati</taxon>
        <taxon>Bacteroidota</taxon>
        <taxon>Bacteroidia</taxon>
        <taxon>Bacteroidales</taxon>
        <taxon>Muribaculaceae</taxon>
        <taxon>Sodaliphilus</taxon>
    </lineage>
</organism>
<proteinExistence type="predicted"/>